<dbReference type="EMBL" id="JAAKFY010000013">
    <property type="protein sequence ID" value="KAF3848249.1"/>
    <property type="molecule type" value="Genomic_DNA"/>
</dbReference>
<evidence type="ECO:0000313" key="1">
    <source>
        <dbReference type="EMBL" id="KAF3848249.1"/>
    </source>
</evidence>
<organism evidence="1 2">
    <name type="scientific">Dissostichus mawsoni</name>
    <name type="common">Antarctic cod</name>
    <dbReference type="NCBI Taxonomy" id="36200"/>
    <lineage>
        <taxon>Eukaryota</taxon>
        <taxon>Metazoa</taxon>
        <taxon>Chordata</taxon>
        <taxon>Craniata</taxon>
        <taxon>Vertebrata</taxon>
        <taxon>Euteleostomi</taxon>
        <taxon>Actinopterygii</taxon>
        <taxon>Neopterygii</taxon>
        <taxon>Teleostei</taxon>
        <taxon>Neoteleostei</taxon>
        <taxon>Acanthomorphata</taxon>
        <taxon>Eupercaria</taxon>
        <taxon>Perciformes</taxon>
        <taxon>Notothenioidei</taxon>
        <taxon>Nototheniidae</taxon>
        <taxon>Dissostichus</taxon>
    </lineage>
</organism>
<dbReference type="OrthoDB" id="8954335at2759"/>
<sequence>MHGGLDPSQCKVMQKKCTICNKKCSEAGHKNELYCTVCTGKCHVSKHVNDKRCTECEDECSDPNHPKTPWKYVSKTRRVKKDIQQLKEMYEKGKEGSEESVHLDFLIEKMKEKGETEKVKKLEEMKRNGGKSKIQISAELHVCTAWS</sequence>
<reference evidence="1 2" key="1">
    <citation type="submission" date="2020-03" db="EMBL/GenBank/DDBJ databases">
        <title>Dissostichus mawsoni Genome sequencing and assembly.</title>
        <authorList>
            <person name="Park H."/>
        </authorList>
    </citation>
    <scope>NUCLEOTIDE SEQUENCE [LARGE SCALE GENOMIC DNA]</scope>
    <source>
        <strain evidence="1">DM0001</strain>
        <tissue evidence="1">Muscle</tissue>
    </source>
</reference>
<accession>A0A7J5YHK1</accession>
<dbReference type="Proteomes" id="UP000518266">
    <property type="component" value="Unassembled WGS sequence"/>
</dbReference>
<name>A0A7J5YHK1_DISMA</name>
<proteinExistence type="predicted"/>
<comment type="caution">
    <text evidence="1">The sequence shown here is derived from an EMBL/GenBank/DDBJ whole genome shotgun (WGS) entry which is preliminary data.</text>
</comment>
<keyword evidence="2" id="KW-1185">Reference proteome</keyword>
<protein>
    <submittedName>
        <fullName evidence="1">Uncharacterized protein</fullName>
    </submittedName>
</protein>
<gene>
    <name evidence="1" type="ORF">F7725_021277</name>
</gene>
<evidence type="ECO:0000313" key="2">
    <source>
        <dbReference type="Proteomes" id="UP000518266"/>
    </source>
</evidence>
<dbReference type="AlphaFoldDB" id="A0A7J5YHK1"/>